<organism evidence="2 3">
    <name type="scientific">Kitasatospora misakiensis</name>
    <dbReference type="NCBI Taxonomy" id="67330"/>
    <lineage>
        <taxon>Bacteria</taxon>
        <taxon>Bacillati</taxon>
        <taxon>Actinomycetota</taxon>
        <taxon>Actinomycetes</taxon>
        <taxon>Kitasatosporales</taxon>
        <taxon>Streptomycetaceae</taxon>
        <taxon>Kitasatospora</taxon>
    </lineage>
</organism>
<protein>
    <submittedName>
        <fullName evidence="2">HBL/NHE enterotoxin family protein</fullName>
    </submittedName>
</protein>
<dbReference type="SUPFAM" id="SSF58100">
    <property type="entry name" value="Bacterial hemolysins"/>
    <property type="match status" value="1"/>
</dbReference>
<gene>
    <name evidence="2" type="ORF">ACFP3U_35220</name>
</gene>
<name>A0ABW0XCE3_9ACTN</name>
<dbReference type="Pfam" id="PF05791">
    <property type="entry name" value="Bacillus_HBL"/>
    <property type="match status" value="1"/>
</dbReference>
<dbReference type="PANTHER" id="PTHR38443:SF2">
    <property type="entry name" value="NON-HEMOLYTIC ENTEROTOXIN LYTIC COMPONENT L1"/>
    <property type="match status" value="1"/>
</dbReference>
<evidence type="ECO:0000313" key="3">
    <source>
        <dbReference type="Proteomes" id="UP001595975"/>
    </source>
</evidence>
<keyword evidence="3" id="KW-1185">Reference proteome</keyword>
<sequence>MSAVHTKPPTTATAKAVTATHGAAAAIQSYATLVQLQPDMFFDKIKDRPEVVAELNKVGKDRGTKAVEALTNINAHLAKARTHAQNWTTTLVPTMFDSLEDIRGYATVHSSVRTALLARIEEAEKQGDTIDLDTLKKHLLEAKDGLDALKLAAQERREKARAVTASLATFQNDLTGDVQAFTADATAVDLLAADNGLVKALNDTIKACNAAIAKDTAMIAGGAVAILVGVGMAALGGALLFVPGGQVLGGGLIFGGVVAAGAGIGLTTYGAIDLKRQKEKLDETAQELTLFQTSLTYFTTAHGTVNHFKDSATKAADGARDLHTQWAAEASSLDQLAKIVGDSAQSARNARTAFGVLSDVKAALLAGTAEWNDALKAANTIHQMLTGVKENVNKKELKLAA</sequence>
<dbReference type="InterPro" id="IPR052785">
    <property type="entry name" value="Enterotoxin_cmpnt"/>
</dbReference>
<dbReference type="PANTHER" id="PTHR38443">
    <property type="match status" value="1"/>
</dbReference>
<keyword evidence="1" id="KW-0472">Membrane</keyword>
<dbReference type="EMBL" id="JBHSOF010000085">
    <property type="protein sequence ID" value="MFC5668202.1"/>
    <property type="molecule type" value="Genomic_DNA"/>
</dbReference>
<keyword evidence="1" id="KW-0812">Transmembrane</keyword>
<proteinExistence type="predicted"/>
<evidence type="ECO:0000313" key="2">
    <source>
        <dbReference type="EMBL" id="MFC5668202.1"/>
    </source>
</evidence>
<dbReference type="Gene3D" id="1.20.1170.10">
    <property type="match status" value="1"/>
</dbReference>
<comment type="caution">
    <text evidence="2">The sequence shown here is derived from an EMBL/GenBank/DDBJ whole genome shotgun (WGS) entry which is preliminary data.</text>
</comment>
<keyword evidence="1" id="KW-1133">Transmembrane helix</keyword>
<dbReference type="Proteomes" id="UP001595975">
    <property type="component" value="Unassembled WGS sequence"/>
</dbReference>
<feature type="transmembrane region" description="Helical" evidence="1">
    <location>
        <begin position="219"/>
        <end position="242"/>
    </location>
</feature>
<dbReference type="InterPro" id="IPR008414">
    <property type="entry name" value="HBL"/>
</dbReference>
<accession>A0ABW0XCE3</accession>
<dbReference type="RefSeq" id="WP_380229845.1">
    <property type="nucleotide sequence ID" value="NZ_JBHSOF010000085.1"/>
</dbReference>
<evidence type="ECO:0000256" key="1">
    <source>
        <dbReference type="SAM" id="Phobius"/>
    </source>
</evidence>
<feature type="transmembrane region" description="Helical" evidence="1">
    <location>
        <begin position="248"/>
        <end position="272"/>
    </location>
</feature>
<reference evidence="3" key="1">
    <citation type="journal article" date="2019" name="Int. J. Syst. Evol. Microbiol.">
        <title>The Global Catalogue of Microorganisms (GCM) 10K type strain sequencing project: providing services to taxonomists for standard genome sequencing and annotation.</title>
        <authorList>
            <consortium name="The Broad Institute Genomics Platform"/>
            <consortium name="The Broad Institute Genome Sequencing Center for Infectious Disease"/>
            <person name="Wu L."/>
            <person name="Ma J."/>
        </authorList>
    </citation>
    <scope>NUCLEOTIDE SEQUENCE [LARGE SCALE GENOMIC DNA]</scope>
    <source>
        <strain evidence="3">CGMCC 4.1437</strain>
    </source>
</reference>